<reference evidence="2 3" key="1">
    <citation type="submission" date="2018-04" db="EMBL/GenBank/DDBJ databases">
        <title>WGS assembly of Panicum hallii var. hallii HAL2.</title>
        <authorList>
            <person name="Lovell J."/>
            <person name="Jenkins J."/>
            <person name="Lowry D."/>
            <person name="Mamidi S."/>
            <person name="Sreedasyam A."/>
            <person name="Weng X."/>
            <person name="Barry K."/>
            <person name="Bonette J."/>
            <person name="Campitelli B."/>
            <person name="Daum C."/>
            <person name="Gordon S."/>
            <person name="Gould B."/>
            <person name="Lipzen A."/>
            <person name="MacQueen A."/>
            <person name="Palacio-Mejia J."/>
            <person name="Plott C."/>
            <person name="Shakirov E."/>
            <person name="Shu S."/>
            <person name="Yoshinaga Y."/>
            <person name="Zane M."/>
            <person name="Rokhsar D."/>
            <person name="Grimwood J."/>
            <person name="Schmutz J."/>
            <person name="Juenger T."/>
        </authorList>
    </citation>
    <scope>NUCLEOTIDE SEQUENCE [LARGE SCALE GENOMIC DNA]</scope>
    <source>
        <strain evidence="3">cv. HAL2</strain>
    </source>
</reference>
<evidence type="ECO:0000256" key="1">
    <source>
        <dbReference type="SAM" id="MobiDB-lite"/>
    </source>
</evidence>
<protein>
    <submittedName>
        <fullName evidence="2">Uncharacterized protein</fullName>
    </submittedName>
</protein>
<dbReference type="EMBL" id="CM009751">
    <property type="protein sequence ID" value="PUZ66243.1"/>
    <property type="molecule type" value="Genomic_DNA"/>
</dbReference>
<proteinExistence type="predicted"/>
<sequence length="111" mass="12279">MEAHYASKDRWGWREEFLELCGWEPESLTVVTALESKILGRGNTEAPRPAGRPDQSDRSIGGSKLIDITRPPSCLVCLPPSILPAGRLLRQTKYPLIRRLLASRSSLPIGA</sequence>
<gene>
    <name evidence="2" type="ORF">GQ55_3G292000</name>
</gene>
<dbReference type="Proteomes" id="UP000244336">
    <property type="component" value="Chromosome 3"/>
</dbReference>
<evidence type="ECO:0000313" key="2">
    <source>
        <dbReference type="EMBL" id="PUZ66243.1"/>
    </source>
</evidence>
<dbReference type="AlphaFoldDB" id="A0A2T7EEJ8"/>
<evidence type="ECO:0000313" key="3">
    <source>
        <dbReference type="Proteomes" id="UP000244336"/>
    </source>
</evidence>
<keyword evidence="3" id="KW-1185">Reference proteome</keyword>
<organism evidence="2 3">
    <name type="scientific">Panicum hallii var. hallii</name>
    <dbReference type="NCBI Taxonomy" id="1504633"/>
    <lineage>
        <taxon>Eukaryota</taxon>
        <taxon>Viridiplantae</taxon>
        <taxon>Streptophyta</taxon>
        <taxon>Embryophyta</taxon>
        <taxon>Tracheophyta</taxon>
        <taxon>Spermatophyta</taxon>
        <taxon>Magnoliopsida</taxon>
        <taxon>Liliopsida</taxon>
        <taxon>Poales</taxon>
        <taxon>Poaceae</taxon>
        <taxon>PACMAD clade</taxon>
        <taxon>Panicoideae</taxon>
        <taxon>Panicodae</taxon>
        <taxon>Paniceae</taxon>
        <taxon>Panicinae</taxon>
        <taxon>Panicum</taxon>
        <taxon>Panicum sect. Panicum</taxon>
    </lineage>
</organism>
<feature type="region of interest" description="Disordered" evidence="1">
    <location>
        <begin position="41"/>
        <end position="65"/>
    </location>
</feature>
<dbReference type="Gramene" id="PUZ66243">
    <property type="protein sequence ID" value="PUZ66243"/>
    <property type="gene ID" value="GQ55_3G292000"/>
</dbReference>
<name>A0A2T7EEJ8_9POAL</name>
<accession>A0A2T7EEJ8</accession>